<accession>U6F511</accession>
<evidence type="ECO:0000313" key="1">
    <source>
        <dbReference type="EMBL" id="CDI59051.1"/>
    </source>
</evidence>
<dbReference type="AlphaFoldDB" id="U6F511"/>
<comment type="caution">
    <text evidence="1">The sequence shown here is derived from an EMBL/GenBank/DDBJ whole genome shotgun (WGS) entry which is preliminary data.</text>
</comment>
<dbReference type="HOGENOM" id="CLU_3185097_0_0_9"/>
<dbReference type="EMBL" id="CBUK010000134">
    <property type="protein sequence ID" value="CDI59051.1"/>
    <property type="molecule type" value="Genomic_DNA"/>
</dbReference>
<keyword evidence="2" id="KW-1185">Reference proteome</keyword>
<organism evidence="1 2">
    <name type="scientific">Lactobacillus helveticus CIRM-BIA 951</name>
    <dbReference type="NCBI Taxonomy" id="1226334"/>
    <lineage>
        <taxon>Bacteria</taxon>
        <taxon>Bacillati</taxon>
        <taxon>Bacillota</taxon>
        <taxon>Bacilli</taxon>
        <taxon>Lactobacillales</taxon>
        <taxon>Lactobacillaceae</taxon>
        <taxon>Lactobacillus</taxon>
    </lineage>
</organism>
<sequence length="46" mass="5462">MGECKWRNADKLNHEMIDTLIARAALLPKVRKTYLYFFVKEATDNF</sequence>
<evidence type="ECO:0000313" key="2">
    <source>
        <dbReference type="Proteomes" id="UP000017248"/>
    </source>
</evidence>
<reference evidence="1" key="1">
    <citation type="submission" date="2013-09" db="EMBL/GenBank/DDBJ databases">
        <title>Draft Genome Sequence of five Lactobacillus helveticus strains CIRM-BIA 101T, 103, 104, 951 and 953 isolated from milk product.</title>
        <authorList>
            <person name="Valence F."/>
            <person name="Chuat V."/>
            <person name="Ma L."/>
            <person name="Creno S."/>
            <person name="Falentin H."/>
            <person name="Lortal S."/>
            <person name="Bizet C."/>
            <person name="Clermont D."/>
            <person name="Loux V."/>
            <person name="Bouchier C."/>
            <person name="Cousin S."/>
        </authorList>
    </citation>
    <scope>NUCLEOTIDE SEQUENCE [LARGE SCALE GENOMIC DNA]</scope>
    <source>
        <strain evidence="1">CIRM-BIA 951</strain>
    </source>
</reference>
<name>U6F511_LACHE</name>
<protein>
    <submittedName>
        <fullName evidence="1">Uncharacterized protein</fullName>
    </submittedName>
</protein>
<gene>
    <name evidence="1" type="ORF">LHCIRMBIA951_00488</name>
</gene>
<proteinExistence type="predicted"/>
<dbReference type="Proteomes" id="UP000017248">
    <property type="component" value="Unassembled WGS sequence"/>
</dbReference>